<evidence type="ECO:0000256" key="2">
    <source>
        <dbReference type="ARBA" id="ARBA00009347"/>
    </source>
</evidence>
<evidence type="ECO:0000256" key="4">
    <source>
        <dbReference type="ARBA" id="ARBA00022827"/>
    </source>
</evidence>
<dbReference type="AlphaFoldDB" id="A0A2S9K4R6"/>
<dbReference type="InterPro" id="IPR052161">
    <property type="entry name" value="Mycobact_Acyl-CoA_DH"/>
</dbReference>
<dbReference type="Pfam" id="PF02771">
    <property type="entry name" value="Acyl-CoA_dh_N"/>
    <property type="match status" value="1"/>
</dbReference>
<comment type="cofactor">
    <cofactor evidence="1">
        <name>FAD</name>
        <dbReference type="ChEBI" id="CHEBI:57692"/>
    </cofactor>
</comment>
<dbReference type="SUPFAM" id="SSF56645">
    <property type="entry name" value="Acyl-CoA dehydrogenase NM domain-like"/>
    <property type="match status" value="1"/>
</dbReference>
<evidence type="ECO:0000256" key="5">
    <source>
        <dbReference type="ARBA" id="ARBA00023002"/>
    </source>
</evidence>
<dbReference type="InterPro" id="IPR009075">
    <property type="entry name" value="AcylCo_DH/oxidase_C"/>
</dbReference>
<dbReference type="InterPro" id="IPR046373">
    <property type="entry name" value="Acyl-CoA_Oxase/DH_mid-dom_sf"/>
</dbReference>
<dbReference type="InterPro" id="IPR009100">
    <property type="entry name" value="AcylCoA_DH/oxidase_NM_dom_sf"/>
</dbReference>
<feature type="domain" description="Acyl-CoA dehydrogenase/oxidase N-terminal" evidence="8">
    <location>
        <begin position="6"/>
        <end position="117"/>
    </location>
</feature>
<accession>A0A2S9K4R6</accession>
<comment type="similarity">
    <text evidence="2">Belongs to the acyl-CoA dehydrogenase family.</text>
</comment>
<dbReference type="GO" id="GO:0005886">
    <property type="term" value="C:plasma membrane"/>
    <property type="evidence" value="ECO:0007669"/>
    <property type="project" value="TreeGrafter"/>
</dbReference>
<dbReference type="Pfam" id="PF00441">
    <property type="entry name" value="Acyl-CoA_dh_1"/>
    <property type="match status" value="1"/>
</dbReference>
<name>A0A2S9K4R6_9BURK</name>
<evidence type="ECO:0000256" key="1">
    <source>
        <dbReference type="ARBA" id="ARBA00001974"/>
    </source>
</evidence>
<dbReference type="InterPro" id="IPR036250">
    <property type="entry name" value="AcylCo_DH-like_C"/>
</dbReference>
<evidence type="ECO:0000256" key="3">
    <source>
        <dbReference type="ARBA" id="ARBA00022630"/>
    </source>
</evidence>
<comment type="caution">
    <text evidence="9">The sequence shown here is derived from an EMBL/GenBank/DDBJ whole genome shotgun (WGS) entry which is preliminary data.</text>
</comment>
<dbReference type="Gene3D" id="1.10.540.10">
    <property type="entry name" value="Acyl-CoA dehydrogenase/oxidase, N-terminal domain"/>
    <property type="match status" value="1"/>
</dbReference>
<dbReference type="RefSeq" id="WP_105748291.1">
    <property type="nucleotide sequence ID" value="NZ_PVLQ01000030.1"/>
</dbReference>
<evidence type="ECO:0000313" key="10">
    <source>
        <dbReference type="Proteomes" id="UP000238589"/>
    </source>
</evidence>
<keyword evidence="3" id="KW-0285">Flavoprotein</keyword>
<dbReference type="InterPro" id="IPR006091">
    <property type="entry name" value="Acyl-CoA_Oxase/DH_mid-dom"/>
</dbReference>
<evidence type="ECO:0000259" key="8">
    <source>
        <dbReference type="Pfam" id="PF02771"/>
    </source>
</evidence>
<evidence type="ECO:0000313" key="9">
    <source>
        <dbReference type="EMBL" id="PRD65384.1"/>
    </source>
</evidence>
<dbReference type="Gene3D" id="1.20.140.10">
    <property type="entry name" value="Butyryl-CoA Dehydrogenase, subunit A, domain 3"/>
    <property type="match status" value="1"/>
</dbReference>
<dbReference type="Gene3D" id="2.40.110.10">
    <property type="entry name" value="Butyryl-CoA Dehydrogenase, subunit A, domain 2"/>
    <property type="match status" value="1"/>
</dbReference>
<evidence type="ECO:0000259" key="7">
    <source>
        <dbReference type="Pfam" id="PF02770"/>
    </source>
</evidence>
<dbReference type="GO" id="GO:0016627">
    <property type="term" value="F:oxidoreductase activity, acting on the CH-CH group of donors"/>
    <property type="evidence" value="ECO:0007669"/>
    <property type="project" value="InterPro"/>
</dbReference>
<dbReference type="PANTHER" id="PTHR43292:SF3">
    <property type="entry name" value="ACYL-COA DEHYDROGENASE FADE29"/>
    <property type="match status" value="1"/>
</dbReference>
<keyword evidence="10" id="KW-1185">Reference proteome</keyword>
<feature type="domain" description="Acyl-CoA oxidase/dehydrogenase middle" evidence="7">
    <location>
        <begin position="125"/>
        <end position="221"/>
    </location>
</feature>
<dbReference type="SUPFAM" id="SSF47203">
    <property type="entry name" value="Acyl-CoA dehydrogenase C-terminal domain-like"/>
    <property type="match status" value="1"/>
</dbReference>
<dbReference type="EMBL" id="PVLQ01000030">
    <property type="protein sequence ID" value="PRD65384.1"/>
    <property type="molecule type" value="Genomic_DNA"/>
</dbReference>
<evidence type="ECO:0000259" key="6">
    <source>
        <dbReference type="Pfam" id="PF00441"/>
    </source>
</evidence>
<feature type="domain" description="Acyl-CoA dehydrogenase/oxidase C-terminal" evidence="6">
    <location>
        <begin position="235"/>
        <end position="393"/>
    </location>
</feature>
<keyword evidence="5" id="KW-0560">Oxidoreductase</keyword>
<protein>
    <submittedName>
        <fullName evidence="9">Pimeloyl-CoA dehydrogenase large subunit</fullName>
    </submittedName>
</protein>
<dbReference type="GO" id="GO:0050660">
    <property type="term" value="F:flavin adenine dinucleotide binding"/>
    <property type="evidence" value="ECO:0007669"/>
    <property type="project" value="InterPro"/>
</dbReference>
<proteinExistence type="inferred from homology"/>
<dbReference type="InterPro" id="IPR013786">
    <property type="entry name" value="AcylCoA_DH/ox_N"/>
</dbReference>
<keyword evidence="4" id="KW-0274">FAD</keyword>
<dbReference type="OrthoDB" id="9770681at2"/>
<dbReference type="Proteomes" id="UP000238589">
    <property type="component" value="Unassembled WGS sequence"/>
</dbReference>
<organism evidence="9 10">
    <name type="scientific">Malikia granosa</name>
    <dbReference type="NCBI Taxonomy" id="263067"/>
    <lineage>
        <taxon>Bacteria</taxon>
        <taxon>Pseudomonadati</taxon>
        <taxon>Pseudomonadota</taxon>
        <taxon>Betaproteobacteria</taxon>
        <taxon>Burkholderiales</taxon>
        <taxon>Comamonadaceae</taxon>
        <taxon>Malikia</taxon>
    </lineage>
</organism>
<reference evidence="9 10" key="1">
    <citation type="submission" date="2018-03" db="EMBL/GenBank/DDBJ databases">
        <title>Comparative genomics illustrates the genes involved in a hyperalkaliphilic mechanisms of Serpentinomonas isolated from highly-alkaline calcium-rich serpentinized springs.</title>
        <authorList>
            <person name="Suzuki S."/>
            <person name="Ishii S."/>
            <person name="Walworth N."/>
            <person name="Bird L."/>
            <person name="Kuenen J.G."/>
            <person name="Nealson K.H."/>
        </authorList>
    </citation>
    <scope>NUCLEOTIDE SEQUENCE [LARGE SCALE GENOMIC DNA]</scope>
    <source>
        <strain evidence="9 10">P1</strain>
    </source>
</reference>
<gene>
    <name evidence="9" type="ORF">C6P64_09305</name>
</gene>
<dbReference type="Pfam" id="PF02770">
    <property type="entry name" value="Acyl-CoA_dh_M"/>
    <property type="match status" value="1"/>
</dbReference>
<dbReference type="PANTHER" id="PTHR43292">
    <property type="entry name" value="ACYL-COA DEHYDROGENASE"/>
    <property type="match status" value="1"/>
</dbReference>
<sequence>MKLQFTAEEEAFRLEVREFVRQHLPADIKRKVELGLRLEHQDYVTWFRILEARGWLTPSWPKEHGGPGWTHVQKYIFDEETLLGGAPRIIASGIQMLGPVLLAFGTEAQKRQYLPDIRQSNTWWAQGFSEPGAGSDLAAVRTTAVLEPDGKHFLVNGHKVWTSYAHWCSMMFALVRTDPNASKPQEGISFLLIDMKSPGLSVRPIRMLEGGNDLNECYLDNVRVPVENLVGELHKGWSYGKYLLGHERTGIAGIGSCKQQLARARQLARQQGLGDDPLLQAKLAQFEVELMALEFTALRLLSPNQQSRTPGVEASMLKVRGTELRQAIYETLVDIAGPDAVPFSLAAQELEHLDQAAVDESLVALAANCLDSRKVTIYGGTNEVQRNLIARATLDAY</sequence>
<dbReference type="InterPro" id="IPR037069">
    <property type="entry name" value="AcylCoA_DH/ox_N_sf"/>
</dbReference>